<dbReference type="EMBL" id="LRXL01000052">
    <property type="protein sequence ID" value="OAB76027.1"/>
    <property type="molecule type" value="Genomic_DNA"/>
</dbReference>
<evidence type="ECO:0000313" key="2">
    <source>
        <dbReference type="EMBL" id="OAB76027.1"/>
    </source>
</evidence>
<dbReference type="AlphaFoldDB" id="A0A167EZ59"/>
<dbReference type="InterPro" id="IPR036102">
    <property type="entry name" value="OsmC/Ohrsf"/>
</dbReference>
<dbReference type="RefSeq" id="WP_068593283.1">
    <property type="nucleotide sequence ID" value="NZ_LRXL01000052.1"/>
</dbReference>
<accession>A0A167EZ59</accession>
<keyword evidence="1" id="KW-0472">Membrane</keyword>
<dbReference type="PANTHER" id="PTHR34352:SF1">
    <property type="entry name" value="PROTEIN YHFA"/>
    <property type="match status" value="1"/>
</dbReference>
<keyword evidence="1" id="KW-1133">Transmembrane helix</keyword>
<sequence length="139" mass="15225">MKVTLNRLNQDYLFEAKGPNNVAVSIDNKTEAVAKGASPMELMLMAIGGCNAIDIISILKKQRQEVRSYKIEVEGKRKDTGDAKPFEAVHLTIYLEGDIAEAKAKRAAALSFEKYCSVSLTLTGCVAITYTIVLNNIKL</sequence>
<evidence type="ECO:0000313" key="3">
    <source>
        <dbReference type="Proteomes" id="UP000077013"/>
    </source>
</evidence>
<dbReference type="Proteomes" id="UP000077013">
    <property type="component" value="Unassembled WGS sequence"/>
</dbReference>
<dbReference type="InterPro" id="IPR015946">
    <property type="entry name" value="KH_dom-like_a/b"/>
</dbReference>
<dbReference type="InterPro" id="IPR003718">
    <property type="entry name" value="OsmC/Ohr_fam"/>
</dbReference>
<organism evidence="2 3">
    <name type="scientific">Cochleicola gelatinilyticus</name>
    <dbReference type="NCBI Taxonomy" id="1763537"/>
    <lineage>
        <taxon>Bacteria</taxon>
        <taxon>Pseudomonadati</taxon>
        <taxon>Bacteroidota</taxon>
        <taxon>Flavobacteriia</taxon>
        <taxon>Flavobacteriales</taxon>
        <taxon>Flavobacteriaceae</taxon>
        <taxon>Cochleicola</taxon>
    </lineage>
</organism>
<dbReference type="Pfam" id="PF02566">
    <property type="entry name" value="OsmC"/>
    <property type="match status" value="1"/>
</dbReference>
<dbReference type="OrthoDB" id="9804010at2"/>
<reference evidence="2 3" key="1">
    <citation type="submission" date="2016-02" db="EMBL/GenBank/DDBJ databases">
        <title>Ulvibacter sp. LPB0005, isolated from Thais luteostoma.</title>
        <authorList>
            <person name="Shin S.-K."/>
            <person name="Yi H."/>
        </authorList>
    </citation>
    <scope>NUCLEOTIDE SEQUENCE [LARGE SCALE GENOMIC DNA]</scope>
    <source>
        <strain evidence="2 3">LPB0005</strain>
    </source>
</reference>
<keyword evidence="1" id="KW-0812">Transmembrane</keyword>
<feature type="transmembrane region" description="Helical" evidence="1">
    <location>
        <begin position="115"/>
        <end position="133"/>
    </location>
</feature>
<dbReference type="SUPFAM" id="SSF82784">
    <property type="entry name" value="OsmC-like"/>
    <property type="match status" value="1"/>
</dbReference>
<dbReference type="PANTHER" id="PTHR34352">
    <property type="entry name" value="PROTEIN YHFA"/>
    <property type="match status" value="1"/>
</dbReference>
<name>A0A167EZ59_9FLAO</name>
<gene>
    <name evidence="2" type="ORF">ULVI_13255</name>
</gene>
<dbReference type="Gene3D" id="3.30.300.20">
    <property type="match status" value="1"/>
</dbReference>
<proteinExistence type="predicted"/>
<evidence type="ECO:0000256" key="1">
    <source>
        <dbReference type="SAM" id="Phobius"/>
    </source>
</evidence>
<protein>
    <submittedName>
        <fullName evidence="2">Disulfide bond formation regulator</fullName>
    </submittedName>
</protein>
<keyword evidence="3" id="KW-1185">Reference proteome</keyword>
<dbReference type="STRING" id="1763537.ULVI_13255"/>
<comment type="caution">
    <text evidence="2">The sequence shown here is derived from an EMBL/GenBank/DDBJ whole genome shotgun (WGS) entry which is preliminary data.</text>
</comment>